<evidence type="ECO:0000313" key="4">
    <source>
        <dbReference type="EMBL" id="BCK57748.1"/>
    </source>
</evidence>
<name>A0A7G1KR38_9NOCA</name>
<dbReference type="Pfam" id="PF01381">
    <property type="entry name" value="HTH_3"/>
    <property type="match status" value="1"/>
</dbReference>
<dbReference type="RefSeq" id="WP_425300705.1">
    <property type="nucleotide sequence ID" value="NZ_AP023396.1"/>
</dbReference>
<keyword evidence="5" id="KW-1185">Reference proteome</keyword>
<dbReference type="GO" id="GO:0003677">
    <property type="term" value="F:DNA binding"/>
    <property type="evidence" value="ECO:0007669"/>
    <property type="project" value="UniProtKB-KW"/>
</dbReference>
<dbReference type="PANTHER" id="PTHR46797">
    <property type="entry name" value="HTH-TYPE TRANSCRIPTIONAL REGULATOR"/>
    <property type="match status" value="1"/>
</dbReference>
<protein>
    <recommendedName>
        <fullName evidence="3">HTH cro/C1-type domain-containing protein</fullName>
    </recommendedName>
</protein>
<evidence type="ECO:0000256" key="2">
    <source>
        <dbReference type="SAM" id="MobiDB-lite"/>
    </source>
</evidence>
<dbReference type="EMBL" id="AP023396">
    <property type="protein sequence ID" value="BCK57748.1"/>
    <property type="molecule type" value="Genomic_DNA"/>
</dbReference>
<dbReference type="SMART" id="SM00530">
    <property type="entry name" value="HTH_XRE"/>
    <property type="match status" value="1"/>
</dbReference>
<dbReference type="GeneID" id="300419486"/>
<dbReference type="KEGG" id="nwl:NWFMUON74_55200"/>
<dbReference type="GO" id="GO:0005829">
    <property type="term" value="C:cytosol"/>
    <property type="evidence" value="ECO:0007669"/>
    <property type="project" value="TreeGrafter"/>
</dbReference>
<proteinExistence type="predicted"/>
<feature type="domain" description="HTH cro/C1-type" evidence="3">
    <location>
        <begin position="14"/>
        <end position="68"/>
    </location>
</feature>
<dbReference type="AlphaFoldDB" id="A0A7G1KR38"/>
<accession>A0A7G1KR38</accession>
<dbReference type="Proteomes" id="UP000516173">
    <property type="component" value="Chromosome"/>
</dbReference>
<dbReference type="Gene3D" id="1.10.260.40">
    <property type="entry name" value="lambda repressor-like DNA-binding domains"/>
    <property type="match status" value="1"/>
</dbReference>
<evidence type="ECO:0000313" key="5">
    <source>
        <dbReference type="Proteomes" id="UP000516173"/>
    </source>
</evidence>
<reference evidence="4 5" key="1">
    <citation type="submission" date="2020-08" db="EMBL/GenBank/DDBJ databases">
        <title>Genome Sequencing of Nocardia wallacei strain FMUON74 and assembly.</title>
        <authorList>
            <person name="Toyokawa M."/>
            <person name="Uesaka K."/>
        </authorList>
    </citation>
    <scope>NUCLEOTIDE SEQUENCE [LARGE SCALE GENOMIC DNA]</scope>
    <source>
        <strain evidence="4 5">FMUON74</strain>
    </source>
</reference>
<dbReference type="InterPro" id="IPR001387">
    <property type="entry name" value="Cro/C1-type_HTH"/>
</dbReference>
<feature type="region of interest" description="Disordered" evidence="2">
    <location>
        <begin position="121"/>
        <end position="143"/>
    </location>
</feature>
<evidence type="ECO:0000256" key="1">
    <source>
        <dbReference type="ARBA" id="ARBA00023125"/>
    </source>
</evidence>
<dbReference type="InterPro" id="IPR010982">
    <property type="entry name" value="Lambda_DNA-bd_dom_sf"/>
</dbReference>
<evidence type="ECO:0000259" key="3">
    <source>
        <dbReference type="PROSITE" id="PS50943"/>
    </source>
</evidence>
<organism evidence="4 5">
    <name type="scientific">Nocardia wallacei</name>
    <dbReference type="NCBI Taxonomy" id="480035"/>
    <lineage>
        <taxon>Bacteria</taxon>
        <taxon>Bacillati</taxon>
        <taxon>Actinomycetota</taxon>
        <taxon>Actinomycetes</taxon>
        <taxon>Mycobacteriales</taxon>
        <taxon>Nocardiaceae</taxon>
        <taxon>Nocardia</taxon>
    </lineage>
</organism>
<sequence length="143" mass="15717">MREPLWREVLGERLRALRQEHGETLAETAKRAGVSPQYLSEVERGRKEPSSEMIAALAGALGTSLGGLTEQVADELRRQRRLARPAVRRPAVLPTLAGTPDLSPADLIELANQRRRIVRTRPAVPERAGRDRDTGPTLMALAA</sequence>
<gene>
    <name evidence="4" type="ORF">NWFMUON74_55200</name>
</gene>
<dbReference type="SUPFAM" id="SSF47413">
    <property type="entry name" value="lambda repressor-like DNA-binding domains"/>
    <property type="match status" value="1"/>
</dbReference>
<dbReference type="InterPro" id="IPR050807">
    <property type="entry name" value="TransReg_Diox_bact_type"/>
</dbReference>
<dbReference type="CDD" id="cd00093">
    <property type="entry name" value="HTH_XRE"/>
    <property type="match status" value="1"/>
</dbReference>
<dbReference type="GO" id="GO:0003700">
    <property type="term" value="F:DNA-binding transcription factor activity"/>
    <property type="evidence" value="ECO:0007669"/>
    <property type="project" value="TreeGrafter"/>
</dbReference>
<dbReference type="PANTHER" id="PTHR46797:SF1">
    <property type="entry name" value="METHYLPHOSPHONATE SYNTHASE"/>
    <property type="match status" value="1"/>
</dbReference>
<keyword evidence="1" id="KW-0238">DNA-binding</keyword>
<dbReference type="PROSITE" id="PS50943">
    <property type="entry name" value="HTH_CROC1"/>
    <property type="match status" value="1"/>
</dbReference>